<evidence type="ECO:0000256" key="1">
    <source>
        <dbReference type="SAM" id="SignalP"/>
    </source>
</evidence>
<dbReference type="Proteomes" id="UP000627292">
    <property type="component" value="Unassembled WGS sequence"/>
</dbReference>
<keyword evidence="4" id="KW-1185">Reference proteome</keyword>
<dbReference type="Gene3D" id="2.30.180.10">
    <property type="entry name" value="FAS1 domain"/>
    <property type="match status" value="2"/>
</dbReference>
<dbReference type="EMBL" id="BMIB01000003">
    <property type="protein sequence ID" value="GGH69932.1"/>
    <property type="molecule type" value="Genomic_DNA"/>
</dbReference>
<gene>
    <name evidence="3" type="ORF">GCM10011379_27730</name>
</gene>
<evidence type="ECO:0000259" key="2">
    <source>
        <dbReference type="PROSITE" id="PS50213"/>
    </source>
</evidence>
<dbReference type="InterPro" id="IPR036378">
    <property type="entry name" value="FAS1_dom_sf"/>
</dbReference>
<feature type="domain" description="FAS1" evidence="2">
    <location>
        <begin position="49"/>
        <end position="201"/>
    </location>
</feature>
<reference evidence="3" key="2">
    <citation type="submission" date="2020-09" db="EMBL/GenBank/DDBJ databases">
        <authorList>
            <person name="Sun Q."/>
            <person name="Zhou Y."/>
        </authorList>
    </citation>
    <scope>NUCLEOTIDE SEQUENCE</scope>
    <source>
        <strain evidence="3">CGMCC 1.15290</strain>
    </source>
</reference>
<dbReference type="PANTHER" id="PTHR10900:SF77">
    <property type="entry name" value="FI19380P1"/>
    <property type="match status" value="1"/>
</dbReference>
<feature type="chain" id="PRO_5036857299" description="FAS1 domain-containing protein" evidence="1">
    <location>
        <begin position="29"/>
        <end position="404"/>
    </location>
</feature>
<dbReference type="PANTHER" id="PTHR10900">
    <property type="entry name" value="PERIOSTIN-RELATED"/>
    <property type="match status" value="1"/>
</dbReference>
<protein>
    <recommendedName>
        <fullName evidence="2">FAS1 domain-containing protein</fullName>
    </recommendedName>
</protein>
<dbReference type="SUPFAM" id="SSF82153">
    <property type="entry name" value="FAS1 domain"/>
    <property type="match status" value="2"/>
</dbReference>
<dbReference type="AlphaFoldDB" id="A0A917IZS7"/>
<sequence>MNCMRYTIKAAAFAVWMPALLVLLQLGACTKKDIMPEAVGEPVPYKDTAIRTWKEMMDKPGYTLWKAAWNRSDMNTLAAADKAGAFVTVFMPTDQAFTAAGWTLDVINNAGKETLDSLLSYHIAPGKYNPANIAGIRGSVQLKTLLTNDVVMGHNSSQPYIYSLYTGYLNDSLVINGVRAAKWGKGQDAGEGYVYTTDVVLQKPMQTMWEYIESNPEFSLFKSAVEKSDFEYSMGWSGMNSQMYLMGMPGFEYTLFLPSNKAFALLGIYTDEDVQNYINRSLPVKDPDYDENWFYVNPTTSMDSILMAHGLDAYLYGGSINYPVSAAYFSNDLVQNAAGLSGVEIRPGVQYSSAPGVINVDFSVANGQPQVKRHKANHTPMPLAQSDIRVLNGVIHVVDGLFIP</sequence>
<comment type="caution">
    <text evidence="3">The sequence shown here is derived from an EMBL/GenBank/DDBJ whole genome shotgun (WGS) entry which is preliminary data.</text>
</comment>
<dbReference type="PROSITE" id="PS50213">
    <property type="entry name" value="FAS1"/>
    <property type="match status" value="2"/>
</dbReference>
<proteinExistence type="predicted"/>
<accession>A0A917IZS7</accession>
<keyword evidence="1" id="KW-0732">Signal</keyword>
<dbReference type="InterPro" id="IPR000782">
    <property type="entry name" value="FAS1_domain"/>
</dbReference>
<dbReference type="SMART" id="SM00554">
    <property type="entry name" value="FAS1"/>
    <property type="match status" value="1"/>
</dbReference>
<feature type="signal peptide" evidence="1">
    <location>
        <begin position="1"/>
        <end position="28"/>
    </location>
</feature>
<dbReference type="Pfam" id="PF02469">
    <property type="entry name" value="Fasciclin"/>
    <property type="match status" value="2"/>
</dbReference>
<organism evidence="3 4">
    <name type="scientific">Filimonas zeae</name>
    <dbReference type="NCBI Taxonomy" id="1737353"/>
    <lineage>
        <taxon>Bacteria</taxon>
        <taxon>Pseudomonadati</taxon>
        <taxon>Bacteroidota</taxon>
        <taxon>Chitinophagia</taxon>
        <taxon>Chitinophagales</taxon>
        <taxon>Chitinophagaceae</taxon>
        <taxon>Filimonas</taxon>
    </lineage>
</organism>
<name>A0A917IZS7_9BACT</name>
<evidence type="ECO:0000313" key="3">
    <source>
        <dbReference type="EMBL" id="GGH69932.1"/>
    </source>
</evidence>
<reference evidence="3" key="1">
    <citation type="journal article" date="2014" name="Int. J. Syst. Evol. Microbiol.">
        <title>Complete genome sequence of Corynebacterium casei LMG S-19264T (=DSM 44701T), isolated from a smear-ripened cheese.</title>
        <authorList>
            <consortium name="US DOE Joint Genome Institute (JGI-PGF)"/>
            <person name="Walter F."/>
            <person name="Albersmeier A."/>
            <person name="Kalinowski J."/>
            <person name="Ruckert C."/>
        </authorList>
    </citation>
    <scope>NUCLEOTIDE SEQUENCE</scope>
    <source>
        <strain evidence="3">CGMCC 1.15290</strain>
    </source>
</reference>
<evidence type="ECO:0000313" key="4">
    <source>
        <dbReference type="Proteomes" id="UP000627292"/>
    </source>
</evidence>
<dbReference type="InterPro" id="IPR050904">
    <property type="entry name" value="Adhesion/Biosynth-related"/>
</dbReference>
<feature type="domain" description="FAS1" evidence="2">
    <location>
        <begin position="205"/>
        <end position="402"/>
    </location>
</feature>